<dbReference type="EC" id="3.4.21.53" evidence="10 11"/>
<name>A0A7R6PMQ5_9BACT</name>
<comment type="induction">
    <text evidence="10">By heat shock.</text>
</comment>
<dbReference type="AlphaFoldDB" id="A0A7R6PMQ5"/>
<evidence type="ECO:0000256" key="14">
    <source>
        <dbReference type="PROSITE-ProRule" id="PRU01122"/>
    </source>
</evidence>
<keyword evidence="8 10" id="KW-0346">Stress response</keyword>
<dbReference type="InterPro" id="IPR004815">
    <property type="entry name" value="Lon_bac/euk-typ"/>
</dbReference>
<dbReference type="SMART" id="SM00464">
    <property type="entry name" value="LON"/>
    <property type="match status" value="1"/>
</dbReference>
<comment type="subunit">
    <text evidence="10 11">Homohexamer. Organized in a ring with a central cavity.</text>
</comment>
<feature type="active site" evidence="10 12">
    <location>
        <position position="720"/>
    </location>
</feature>
<feature type="active site" evidence="10 12">
    <location>
        <position position="677"/>
    </location>
</feature>
<dbReference type="InterPro" id="IPR027065">
    <property type="entry name" value="Lon_Prtase"/>
</dbReference>
<dbReference type="InterPro" id="IPR054594">
    <property type="entry name" value="Lon_lid"/>
</dbReference>
<dbReference type="CDD" id="cd19500">
    <property type="entry name" value="RecA-like_Lon"/>
    <property type="match status" value="1"/>
</dbReference>
<dbReference type="Pfam" id="PF02190">
    <property type="entry name" value="LON_substr_bdg"/>
    <property type="match status" value="1"/>
</dbReference>
<gene>
    <name evidence="10" type="primary">lon</name>
    <name evidence="18" type="ORF">TTHT_0325</name>
</gene>
<evidence type="ECO:0000256" key="3">
    <source>
        <dbReference type="ARBA" id="ARBA00022670"/>
    </source>
</evidence>
<proteinExistence type="evidence at transcript level"/>
<dbReference type="RefSeq" id="WP_201328273.1">
    <property type="nucleotide sequence ID" value="NZ_AP017470.1"/>
</dbReference>
<keyword evidence="2 10" id="KW-0963">Cytoplasm</keyword>
<dbReference type="PRINTS" id="PR00830">
    <property type="entry name" value="ENDOLAPTASE"/>
</dbReference>
<dbReference type="HAMAP" id="MF_01973">
    <property type="entry name" value="lon_bact"/>
    <property type="match status" value="1"/>
</dbReference>
<keyword evidence="19" id="KW-1185">Reference proteome</keyword>
<comment type="subcellular location">
    <subcellularLocation>
        <location evidence="1 10 11">Cytoplasm</location>
    </subcellularLocation>
</comment>
<keyword evidence="7 10" id="KW-0067">ATP-binding</keyword>
<dbReference type="SUPFAM" id="SSF52540">
    <property type="entry name" value="P-loop containing nucleoside triphosphate hydrolases"/>
    <property type="match status" value="1"/>
</dbReference>
<dbReference type="InterPro" id="IPR008269">
    <property type="entry name" value="Lon_proteolytic"/>
</dbReference>
<evidence type="ECO:0000256" key="12">
    <source>
        <dbReference type="PIRSR" id="PIRSR001174-1"/>
    </source>
</evidence>
<dbReference type="InterPro" id="IPR020568">
    <property type="entry name" value="Ribosomal_Su5_D2-typ_SF"/>
</dbReference>
<dbReference type="Pfam" id="PF00004">
    <property type="entry name" value="AAA"/>
    <property type="match status" value="1"/>
</dbReference>
<dbReference type="InterPro" id="IPR014721">
    <property type="entry name" value="Ribsml_uS5_D2-typ_fold_subgr"/>
</dbReference>
<evidence type="ECO:0000256" key="13">
    <source>
        <dbReference type="PIRSR" id="PIRSR001174-2"/>
    </source>
</evidence>
<dbReference type="InterPro" id="IPR027417">
    <property type="entry name" value="P-loop_NTPase"/>
</dbReference>
<dbReference type="InterPro" id="IPR003593">
    <property type="entry name" value="AAA+_ATPase"/>
</dbReference>
<evidence type="ECO:0000256" key="9">
    <source>
        <dbReference type="ARBA" id="ARBA00050665"/>
    </source>
</evidence>
<dbReference type="GO" id="GO:0005524">
    <property type="term" value="F:ATP binding"/>
    <property type="evidence" value="ECO:0007669"/>
    <property type="project" value="UniProtKB-UniRule"/>
</dbReference>
<dbReference type="PROSITE" id="PS51786">
    <property type="entry name" value="LON_PROTEOLYTIC"/>
    <property type="match status" value="1"/>
</dbReference>
<reference evidence="18 19" key="1">
    <citation type="journal article" date="2012" name="Extremophiles">
        <title>Thermotomaculum hydrothermale gen. nov., sp. nov., a novel heterotrophic thermophile within the phylum Acidobacteria from a deep-sea hydrothermal vent chimney in the Southern Okinawa Trough.</title>
        <authorList>
            <person name="Izumi H."/>
            <person name="Nunoura T."/>
            <person name="Miyazaki M."/>
            <person name="Mino S."/>
            <person name="Toki T."/>
            <person name="Takai K."/>
            <person name="Sako Y."/>
            <person name="Sawabe T."/>
            <person name="Nakagawa S."/>
        </authorList>
    </citation>
    <scope>NUCLEOTIDE SEQUENCE [LARGE SCALE GENOMIC DNA]</scope>
    <source>
        <strain evidence="18 19">AC55</strain>
    </source>
</reference>
<evidence type="ECO:0000256" key="10">
    <source>
        <dbReference type="HAMAP-Rule" id="MF_01973"/>
    </source>
</evidence>
<evidence type="ECO:0000256" key="11">
    <source>
        <dbReference type="PIRNR" id="PIRNR001174"/>
    </source>
</evidence>
<dbReference type="InterPro" id="IPR003111">
    <property type="entry name" value="Lon_prtase_N"/>
</dbReference>
<dbReference type="SMART" id="SM00382">
    <property type="entry name" value="AAA"/>
    <property type="match status" value="1"/>
</dbReference>
<dbReference type="PROSITE" id="PS01046">
    <property type="entry name" value="LON_SER"/>
    <property type="match status" value="1"/>
</dbReference>
<evidence type="ECO:0000256" key="15">
    <source>
        <dbReference type="RuleBase" id="RU000591"/>
    </source>
</evidence>
<comment type="function">
    <text evidence="10">ATP-dependent serine protease that mediates the selective degradation of mutant and abnormal proteins as well as certain short-lived regulatory proteins. Required for cellular homeostasis and for survival from DNA damage and developmental changes induced by stress. Degrades polypeptides processively to yield small peptide fragments that are 5 to 10 amino acids long. Binds to DNA in a double-stranded, site-specific manner.</text>
</comment>
<accession>A0A7R6PMQ5</accession>
<dbReference type="GO" id="GO:0004176">
    <property type="term" value="F:ATP-dependent peptidase activity"/>
    <property type="evidence" value="ECO:0007669"/>
    <property type="project" value="UniProtKB-UniRule"/>
</dbReference>
<evidence type="ECO:0000256" key="6">
    <source>
        <dbReference type="ARBA" id="ARBA00022825"/>
    </source>
</evidence>
<evidence type="ECO:0000313" key="18">
    <source>
        <dbReference type="EMBL" id="BBB31941.1"/>
    </source>
</evidence>
<comment type="similarity">
    <text evidence="10 11 14 15">Belongs to the peptidase S16 family.</text>
</comment>
<dbReference type="Pfam" id="PF22667">
    <property type="entry name" value="Lon_lid"/>
    <property type="match status" value="1"/>
</dbReference>
<dbReference type="PANTHER" id="PTHR10046">
    <property type="entry name" value="ATP DEPENDENT LON PROTEASE FAMILY MEMBER"/>
    <property type="match status" value="1"/>
</dbReference>
<feature type="domain" description="Lon N-terminal" evidence="17">
    <location>
        <begin position="6"/>
        <end position="202"/>
    </location>
</feature>
<keyword evidence="3 10" id="KW-0645">Protease</keyword>
<dbReference type="Gene3D" id="2.30.130.40">
    <property type="entry name" value="LON domain-like"/>
    <property type="match status" value="1"/>
</dbReference>
<dbReference type="Pfam" id="PF05362">
    <property type="entry name" value="Lon_C"/>
    <property type="match status" value="1"/>
</dbReference>
<dbReference type="EMBL" id="AP017470">
    <property type="protein sequence ID" value="BBB31941.1"/>
    <property type="molecule type" value="Genomic_DNA"/>
</dbReference>
<dbReference type="FunFam" id="3.40.50.300:FF:000021">
    <property type="entry name" value="Lon protease homolog"/>
    <property type="match status" value="1"/>
</dbReference>
<evidence type="ECO:0000256" key="1">
    <source>
        <dbReference type="ARBA" id="ARBA00004496"/>
    </source>
</evidence>
<protein>
    <recommendedName>
        <fullName evidence="10 11">Lon protease</fullName>
        <ecNumber evidence="10 11">3.4.21.53</ecNumber>
    </recommendedName>
    <alternativeName>
        <fullName evidence="10">ATP-dependent protease La</fullName>
    </alternativeName>
</protein>
<sequence length="794" mass="90574">MEKIKHPIFAFDNVVFFPEVEDDILLEKEYNKKAFDYARESRIDPIILLVKGETFIPSVTDFYTVGVRLKVVNSLTEPSGESTLVSVKGVSLFSVNHIEDKGGFFVCEGKEIDVKDGYDIFKAVEYVNDIKSLMNKNTLAIRKLIILKHLEKAMRRVNHPVAFVNNLIYALKLPLEEKQELLETFNTEFKLKRVYEFLKDRVDKYRYEIEIEKKVKKNVEESQKRFFLNEKLKAIKEELGYTGENDLEKLKEQIEKAGMSKEAYTKAMEELKRLETMNPASAEASVSRTYIQWLIDVPWKKKTRDNLDIQRARKVLDRDHYGLTDVKERIIEFLAVRKLNKTKRNPIICFVGPPGVGKTSLARAIAESIGRKFVRMSLGGVRDEAEIRGHRRTYIGAIPGRLIYLMKKAGTINPLMLLDEIDKLSSDFRGDPSSALLEALDPEQNSHFVDHYLDVDYDLSRVFFILTANILDTIPAPLRDRFEIIRIPGYTFNEKMEIAKRHLIPKKLAETGLKKFEPEIKDSALEVVIERYTREAGVRTLERTIEKLFRKCAVDIVEKDRFKKGFLITEDLVYEKLGVPIYKSSVAEEAPQVGVATGLAWTPAGGDVLFIEVMTMPGSERIDITGQLGDVMKESIKAAFSYIKANYKKFGINIEKIRNTDIHVHIPEGAIPKDGPSAGITVTAAIFSALTKREVPNTIAMTGEITLRGRVLPVGGIKEKLLAAHRAGIYEVILPYENEKDLAEIPEEIKNVMAFHLVKNMDEVIDILFNQQKIKEENILPSESSGEKDLRDYK</sequence>
<dbReference type="NCBIfam" id="TIGR00763">
    <property type="entry name" value="lon"/>
    <property type="match status" value="1"/>
</dbReference>
<keyword evidence="4 10" id="KW-0547">Nucleotide-binding</keyword>
<evidence type="ECO:0000256" key="2">
    <source>
        <dbReference type="ARBA" id="ARBA00022490"/>
    </source>
</evidence>
<evidence type="ECO:0000259" key="17">
    <source>
        <dbReference type="PROSITE" id="PS51787"/>
    </source>
</evidence>
<dbReference type="GO" id="GO:0005737">
    <property type="term" value="C:cytoplasm"/>
    <property type="evidence" value="ECO:0007669"/>
    <property type="project" value="UniProtKB-SubCell"/>
</dbReference>
<dbReference type="GO" id="GO:0034605">
    <property type="term" value="P:cellular response to heat"/>
    <property type="evidence" value="ECO:0007669"/>
    <property type="project" value="UniProtKB-UniRule"/>
</dbReference>
<dbReference type="PROSITE" id="PS51787">
    <property type="entry name" value="LON_N"/>
    <property type="match status" value="1"/>
</dbReference>
<dbReference type="Proteomes" id="UP000595564">
    <property type="component" value="Chromosome"/>
</dbReference>
<dbReference type="GO" id="GO:0043565">
    <property type="term" value="F:sequence-specific DNA binding"/>
    <property type="evidence" value="ECO:0007669"/>
    <property type="project" value="UniProtKB-UniRule"/>
</dbReference>
<keyword evidence="6 10" id="KW-0720">Serine protease</keyword>
<evidence type="ECO:0000259" key="16">
    <source>
        <dbReference type="PROSITE" id="PS51786"/>
    </source>
</evidence>
<dbReference type="SUPFAM" id="SSF54211">
    <property type="entry name" value="Ribosomal protein S5 domain 2-like"/>
    <property type="match status" value="1"/>
</dbReference>
<dbReference type="InterPro" id="IPR046336">
    <property type="entry name" value="Lon_prtase_N_sf"/>
</dbReference>
<evidence type="ECO:0000313" key="19">
    <source>
        <dbReference type="Proteomes" id="UP000595564"/>
    </source>
</evidence>
<dbReference type="Gene3D" id="1.20.58.1480">
    <property type="match status" value="1"/>
</dbReference>
<feature type="binding site" evidence="10 13">
    <location>
        <begin position="352"/>
        <end position="359"/>
    </location>
    <ligand>
        <name>ATP</name>
        <dbReference type="ChEBI" id="CHEBI:30616"/>
    </ligand>
</feature>
<dbReference type="InterPro" id="IPR008268">
    <property type="entry name" value="Peptidase_S16_AS"/>
</dbReference>
<feature type="domain" description="Lon proteolytic" evidence="16">
    <location>
        <begin position="590"/>
        <end position="771"/>
    </location>
</feature>
<dbReference type="Gene3D" id="3.40.50.300">
    <property type="entry name" value="P-loop containing nucleotide triphosphate hydrolases"/>
    <property type="match status" value="1"/>
</dbReference>
<keyword evidence="5 10" id="KW-0378">Hydrolase</keyword>
<dbReference type="Gene3D" id="3.30.230.10">
    <property type="match status" value="1"/>
</dbReference>
<dbReference type="Gene3D" id="1.20.5.5270">
    <property type="match status" value="1"/>
</dbReference>
<dbReference type="GO" id="GO:0004252">
    <property type="term" value="F:serine-type endopeptidase activity"/>
    <property type="evidence" value="ECO:0007669"/>
    <property type="project" value="UniProtKB-UniRule"/>
</dbReference>
<dbReference type="Gene3D" id="1.10.8.60">
    <property type="match status" value="1"/>
</dbReference>
<dbReference type="GO" id="GO:0016887">
    <property type="term" value="F:ATP hydrolysis activity"/>
    <property type="evidence" value="ECO:0007669"/>
    <property type="project" value="UniProtKB-UniRule"/>
</dbReference>
<evidence type="ECO:0000256" key="7">
    <source>
        <dbReference type="ARBA" id="ARBA00022840"/>
    </source>
</evidence>
<organism evidence="18 19">
    <name type="scientific">Thermotomaculum hydrothermale</name>
    <dbReference type="NCBI Taxonomy" id="981385"/>
    <lineage>
        <taxon>Bacteria</taxon>
        <taxon>Pseudomonadati</taxon>
        <taxon>Acidobacteriota</taxon>
        <taxon>Holophagae</taxon>
        <taxon>Thermotomaculales</taxon>
        <taxon>Thermotomaculaceae</taxon>
        <taxon>Thermotomaculum</taxon>
    </lineage>
</organism>
<dbReference type="SUPFAM" id="SSF88697">
    <property type="entry name" value="PUA domain-like"/>
    <property type="match status" value="1"/>
</dbReference>
<dbReference type="InterPro" id="IPR027543">
    <property type="entry name" value="Lon_bac"/>
</dbReference>
<evidence type="ECO:0000256" key="4">
    <source>
        <dbReference type="ARBA" id="ARBA00022741"/>
    </source>
</evidence>
<evidence type="ECO:0000256" key="8">
    <source>
        <dbReference type="ARBA" id="ARBA00023016"/>
    </source>
</evidence>
<dbReference type="InterPro" id="IPR003959">
    <property type="entry name" value="ATPase_AAA_core"/>
</dbReference>
<comment type="catalytic activity">
    <reaction evidence="9 10 11 14">
        <text>Hydrolysis of proteins in presence of ATP.</text>
        <dbReference type="EC" id="3.4.21.53"/>
    </reaction>
</comment>
<evidence type="ECO:0000256" key="5">
    <source>
        <dbReference type="ARBA" id="ARBA00022801"/>
    </source>
</evidence>
<dbReference type="PIRSF" id="PIRSF001174">
    <property type="entry name" value="Lon_proteas"/>
    <property type="match status" value="1"/>
</dbReference>
<dbReference type="FunFam" id="1.20.5.5270:FF:000002">
    <property type="entry name" value="Lon protease homolog"/>
    <property type="match status" value="1"/>
</dbReference>
<dbReference type="GO" id="GO:0006515">
    <property type="term" value="P:protein quality control for misfolded or incompletely synthesized proteins"/>
    <property type="evidence" value="ECO:0007669"/>
    <property type="project" value="UniProtKB-UniRule"/>
</dbReference>
<dbReference type="KEGG" id="thyd:TTHT_0325"/>
<dbReference type="InterPro" id="IPR015947">
    <property type="entry name" value="PUA-like_sf"/>
</dbReference>